<feature type="region of interest" description="Disordered" evidence="1">
    <location>
        <begin position="1"/>
        <end position="226"/>
    </location>
</feature>
<feature type="compositionally biased region" description="Basic residues" evidence="1">
    <location>
        <begin position="240"/>
        <end position="249"/>
    </location>
</feature>
<feature type="compositionally biased region" description="Basic residues" evidence="1">
    <location>
        <begin position="73"/>
        <end position="86"/>
    </location>
</feature>
<protein>
    <submittedName>
        <fullName evidence="2">Uncharacterized protein</fullName>
    </submittedName>
</protein>
<feature type="non-terminal residue" evidence="2">
    <location>
        <position position="261"/>
    </location>
</feature>
<feature type="compositionally biased region" description="Basic and acidic residues" evidence="1">
    <location>
        <begin position="136"/>
        <end position="152"/>
    </location>
</feature>
<feature type="compositionally biased region" description="Basic residues" evidence="1">
    <location>
        <begin position="1"/>
        <end position="10"/>
    </location>
</feature>
<sequence>ACGHRGRQRGHAPAPSRVARAARRLHRGGRGRRWFGGPGGCIRGAPRPPHPRPQHAGCRRPPGAASPAGAPARRNHRDVHLPRRRAPSSSGDGRRSGPGAREARTADRRPRLGAGQRVAGRTGRAVGSGAPGGRTGRRERGAGVDRQRDGAHARGAGAPGRARPEPRGRRARSVRQLPGRLGRRGRRSRGVRLVGRGRPGHRGAAGGRMGRAQPPHAGPARPYGLPLVTSRGRAVLRGAHARRLGRARGRSPPGSRDGRHV</sequence>
<evidence type="ECO:0000256" key="1">
    <source>
        <dbReference type="SAM" id="MobiDB-lite"/>
    </source>
</evidence>
<dbReference type="EMBL" id="CADCTF010000001">
    <property type="protein sequence ID" value="CAA9209507.1"/>
    <property type="molecule type" value="Genomic_DNA"/>
</dbReference>
<organism evidence="2">
    <name type="scientific">uncultured Acidimicrobiales bacterium</name>
    <dbReference type="NCBI Taxonomy" id="310071"/>
    <lineage>
        <taxon>Bacteria</taxon>
        <taxon>Bacillati</taxon>
        <taxon>Actinomycetota</taxon>
        <taxon>Acidimicrobiia</taxon>
        <taxon>Acidimicrobiales</taxon>
        <taxon>environmental samples</taxon>
    </lineage>
</organism>
<feature type="compositionally biased region" description="Basic and acidic residues" evidence="1">
    <location>
        <begin position="101"/>
        <end position="110"/>
    </location>
</feature>
<feature type="region of interest" description="Disordered" evidence="1">
    <location>
        <begin position="240"/>
        <end position="261"/>
    </location>
</feature>
<reference evidence="2" key="1">
    <citation type="submission" date="2020-02" db="EMBL/GenBank/DDBJ databases">
        <authorList>
            <person name="Meier V. D."/>
        </authorList>
    </citation>
    <scope>NUCLEOTIDE SEQUENCE</scope>
    <source>
        <strain evidence="2">AVDCRST_MAG50</strain>
    </source>
</reference>
<feature type="non-terminal residue" evidence="2">
    <location>
        <position position="1"/>
    </location>
</feature>
<evidence type="ECO:0000313" key="2">
    <source>
        <dbReference type="EMBL" id="CAA9209507.1"/>
    </source>
</evidence>
<dbReference type="AlphaFoldDB" id="A0A6J4H099"/>
<name>A0A6J4H099_9ACTN</name>
<feature type="compositionally biased region" description="Low complexity" evidence="1">
    <location>
        <begin position="54"/>
        <end position="72"/>
    </location>
</feature>
<accession>A0A6J4H099</accession>
<feature type="compositionally biased region" description="Basic residues" evidence="1">
    <location>
        <begin position="181"/>
        <end position="190"/>
    </location>
</feature>
<gene>
    <name evidence="2" type="ORF">AVDCRST_MAG50-930</name>
</gene>
<proteinExistence type="predicted"/>
<feature type="compositionally biased region" description="Basic residues" evidence="1">
    <location>
        <begin position="20"/>
        <end position="33"/>
    </location>
</feature>